<dbReference type="EMBL" id="MBAD02001570">
    <property type="protein sequence ID" value="RLN53493.1"/>
    <property type="molecule type" value="Genomic_DNA"/>
</dbReference>
<dbReference type="EMBL" id="MBDO02000493">
    <property type="protein sequence ID" value="RLN54699.1"/>
    <property type="molecule type" value="Genomic_DNA"/>
</dbReference>
<evidence type="ECO:0000313" key="4">
    <source>
        <dbReference type="Proteomes" id="UP000277300"/>
    </source>
</evidence>
<dbReference type="OrthoDB" id="168201at2759"/>
<feature type="compositionally biased region" description="Basic and acidic residues" evidence="1">
    <location>
        <begin position="146"/>
        <end position="156"/>
    </location>
</feature>
<evidence type="ECO:0000313" key="2">
    <source>
        <dbReference type="EMBL" id="RLN53493.1"/>
    </source>
</evidence>
<sequence length="197" mass="22010">MLPLPTRVYVALVVVVALASSPRLRKSTFIWASYATITSWYYFRVLHKKYSGTNDKEAPDKSPQSKTRTVSASPQSVDGPRDPDLVYFESKEVVTRRQQKQQEERLERSGVSERSSHMSESGSSSGSDGSGTRNRKKSFFHSRRKAAAEEAMRRVSDASSNDLLTSSNASEDPVTPGRNSTARRTYVGRKKPVSWAE</sequence>
<feature type="region of interest" description="Disordered" evidence="1">
    <location>
        <begin position="53"/>
        <end position="197"/>
    </location>
</feature>
<organism evidence="3 4">
    <name type="scientific">Phytophthora kernoviae</name>
    <dbReference type="NCBI Taxonomy" id="325452"/>
    <lineage>
        <taxon>Eukaryota</taxon>
        <taxon>Sar</taxon>
        <taxon>Stramenopiles</taxon>
        <taxon>Oomycota</taxon>
        <taxon>Peronosporomycetes</taxon>
        <taxon>Peronosporales</taxon>
        <taxon>Peronosporaceae</taxon>
        <taxon>Phytophthora</taxon>
    </lineage>
</organism>
<gene>
    <name evidence="2" type="ORF">BBJ29_008001</name>
    <name evidence="3" type="ORF">BBP00_00008825</name>
</gene>
<comment type="caution">
    <text evidence="3">The sequence shown here is derived from an EMBL/GenBank/DDBJ whole genome shotgun (WGS) entry which is preliminary data.</text>
</comment>
<dbReference type="Proteomes" id="UP000284657">
    <property type="component" value="Unassembled WGS sequence"/>
</dbReference>
<evidence type="ECO:0000256" key="1">
    <source>
        <dbReference type="SAM" id="MobiDB-lite"/>
    </source>
</evidence>
<accession>A0A3F2REC6</accession>
<dbReference type="Proteomes" id="UP000277300">
    <property type="component" value="Unassembled WGS sequence"/>
</dbReference>
<evidence type="ECO:0000313" key="3">
    <source>
        <dbReference type="EMBL" id="RLN54699.1"/>
    </source>
</evidence>
<feature type="compositionally biased region" description="Polar residues" evidence="1">
    <location>
        <begin position="157"/>
        <end position="170"/>
    </location>
</feature>
<feature type="compositionally biased region" description="Low complexity" evidence="1">
    <location>
        <begin position="118"/>
        <end position="131"/>
    </location>
</feature>
<evidence type="ECO:0000313" key="5">
    <source>
        <dbReference type="Proteomes" id="UP000284657"/>
    </source>
</evidence>
<dbReference type="AlphaFoldDB" id="A0A3F2REC6"/>
<feature type="compositionally biased region" description="Basic residues" evidence="1">
    <location>
        <begin position="186"/>
        <end position="197"/>
    </location>
</feature>
<reference evidence="4 5" key="1">
    <citation type="submission" date="2018-07" db="EMBL/GenBank/DDBJ databases">
        <title>Genome sequencing of oomycete isolates from Chile give support for New Zealand origin for Phytophthora kernoviae and make available the first Nothophytophthora sp. genome.</title>
        <authorList>
            <person name="Studholme D.J."/>
            <person name="Sanfuentes E."/>
            <person name="Panda P."/>
            <person name="Hill R."/>
            <person name="Sambles C."/>
            <person name="Grant M."/>
            <person name="Williams N.M."/>
            <person name="Mcdougal R.L."/>
        </authorList>
    </citation>
    <scope>NUCLEOTIDE SEQUENCE [LARGE SCALE GENOMIC DNA]</scope>
    <source>
        <strain evidence="3">Chile6</strain>
        <strain evidence="2">Chile7</strain>
    </source>
</reference>
<name>A0A3F2REC6_9STRA</name>
<feature type="compositionally biased region" description="Basic residues" evidence="1">
    <location>
        <begin position="133"/>
        <end position="145"/>
    </location>
</feature>
<feature type="compositionally biased region" description="Basic and acidic residues" evidence="1">
    <location>
        <begin position="79"/>
        <end position="117"/>
    </location>
</feature>
<feature type="compositionally biased region" description="Polar residues" evidence="1">
    <location>
        <begin position="62"/>
        <end position="76"/>
    </location>
</feature>
<protein>
    <submittedName>
        <fullName evidence="3">Uncharacterized protein</fullName>
    </submittedName>
</protein>
<proteinExistence type="predicted"/>